<evidence type="ECO:0000313" key="3">
    <source>
        <dbReference type="EMBL" id="EAH0253571.1"/>
    </source>
</evidence>
<proteinExistence type="predicted"/>
<dbReference type="EMBL" id="KU513859">
    <property type="protein sequence ID" value="AMQ45772.1"/>
    <property type="molecule type" value="Genomic_DNA"/>
</dbReference>
<dbReference type="AlphaFoldDB" id="A0A142EC84"/>
<evidence type="ECO:0000256" key="1">
    <source>
        <dbReference type="SAM" id="Phobius"/>
    </source>
</evidence>
<dbReference type="PATRIC" id="fig|1639.1340.peg.2965"/>
<reference evidence="4" key="4">
    <citation type="submission" date="2019-10" db="EMBL/GenBank/DDBJ databases">
        <authorList>
            <consortium name="NCBI Pathogen Detection Project"/>
        </authorList>
    </citation>
    <scope>NUCLEOTIDE SEQUENCE</scope>
    <source>
        <strain evidence="4">Sam_F526FDD3-C0F7-43DB-B204-E231FEF9C926</strain>
    </source>
</reference>
<dbReference type="EMBL" id="AABEVT010000010">
    <property type="protein sequence ID" value="EAH0253571.1"/>
    <property type="molecule type" value="Genomic_DNA"/>
</dbReference>
<dbReference type="Proteomes" id="UP000566597">
    <property type="component" value="Unassembled WGS sequence"/>
</dbReference>
<dbReference type="EMBL" id="DAAEQL010000010">
    <property type="protein sequence ID" value="HAA8491601.1"/>
    <property type="molecule type" value="Genomic_DNA"/>
</dbReference>
<dbReference type="Proteomes" id="UP000840567">
    <property type="component" value="Unassembled WGS sequence"/>
</dbReference>
<name>A0A142EC84_LISMN</name>
<evidence type="ECO:0000313" key="4">
    <source>
        <dbReference type="EMBL" id="HAA8491601.1"/>
    </source>
</evidence>
<gene>
    <name evidence="3" type="ORF">D4U23_14355</name>
    <name evidence="4" type="ORF">GHO09_13905</name>
    <name evidence="2" type="ORF">pA144_0027</name>
</gene>
<organism evidence="2">
    <name type="scientific">Listeria monocytogenes</name>
    <dbReference type="NCBI Taxonomy" id="1639"/>
    <lineage>
        <taxon>Bacteria</taxon>
        <taxon>Bacillati</taxon>
        <taxon>Bacillota</taxon>
        <taxon>Bacilli</taxon>
        <taxon>Bacillales</taxon>
        <taxon>Listeriaceae</taxon>
        <taxon>Listeria</taxon>
    </lineage>
</organism>
<keyword evidence="1" id="KW-1133">Transmembrane helix</keyword>
<evidence type="ECO:0000313" key="6">
    <source>
        <dbReference type="Proteomes" id="UP000840567"/>
    </source>
</evidence>
<keyword evidence="1" id="KW-0472">Membrane</keyword>
<keyword evidence="1" id="KW-0812">Transmembrane</keyword>
<geneLocation type="plasmid" evidence="2">
    <name>pLmA144</name>
</geneLocation>
<reference evidence="3 5" key="3">
    <citation type="submission" date="2019-04" db="EMBL/GenBank/DDBJ databases">
        <authorList>
            <person name="Ashton P.M."/>
            <person name="Dallman T."/>
            <person name="Nair S."/>
            <person name="De Pinna E."/>
            <person name="Peters T."/>
            <person name="Grant K."/>
        </authorList>
    </citation>
    <scope>NUCLEOTIDE SEQUENCE [LARGE SCALE GENOMIC DNA]</scope>
    <source>
        <strain evidence="3 5">406731</strain>
    </source>
</reference>
<sequence length="212" mass="24151">MNKNVSSGNSLEKAPTDDLKLKLEATGISYEDWYNDAVLSTLNLMDDLEAEEMSVPRRLWRAVVKGSIVFGKTVKKIVLWLQEKRRERKKEKQSQIIPSAEEVKEAKTAPKVDEDIKSVIKTSIQLATQEAEEERAALMRYREEVEHNYQKERKLNDRKNAYLLRQIKANNAGGGRSLGHSRLSGTIIFVLIVLTSYLLAKHPPVFITNLLS</sequence>
<reference evidence="4 6" key="2">
    <citation type="journal article" date="2018" name="Genome Biol.">
        <title>SKESA: strategic k-mer extension for scrupulous assemblies.</title>
        <authorList>
            <person name="Souvorov A."/>
            <person name="Agarwala R."/>
            <person name="Lipman D.J."/>
        </authorList>
    </citation>
    <scope>NUCLEOTIDE SEQUENCE [LARGE SCALE GENOMIC DNA]</scope>
    <source>
        <strain evidence="4">Sam_F526FDD3-C0F7-43DB-B204-E231FEF9C926</strain>
    </source>
</reference>
<keyword evidence="2" id="KW-0614">Plasmid</keyword>
<reference evidence="2" key="1">
    <citation type="submission" date="2016-01" db="EMBL/GenBank/DDBJ databases">
        <title>Whole Genome Sequence of Listeria monocytogenes Serovar 1/2a Strain IZSAM_Lm_15_17439_A144 responsible of a human outbreak in 2008.</title>
        <authorList>
            <person name="Orsini M."/>
            <person name="Ordinelli A."/>
            <person name="Cornacchia A."/>
            <person name="Acciari V."/>
            <person name="Centorame P."/>
            <person name="Torresi M."/>
            <person name="Pompei A."/>
            <person name="Camma C."/>
            <person name="Gattuso A."/>
            <person name="Gianfranceschi M."/>
            <person name="Pomilio F."/>
        </authorList>
    </citation>
    <scope>NUCLEOTIDE SEQUENCE</scope>
    <source>
        <strain evidence="2">IZSAM_Lm_15_17439_A144</strain>
        <plasmid evidence="2">pLmA144</plasmid>
    </source>
</reference>
<protein>
    <submittedName>
        <fullName evidence="2">Uncharacterized protein</fullName>
    </submittedName>
</protein>
<dbReference type="RefSeq" id="WP_025370671.1">
    <property type="nucleotide sequence ID" value="NZ_BAAFVF010000014.1"/>
</dbReference>
<feature type="transmembrane region" description="Helical" evidence="1">
    <location>
        <begin position="183"/>
        <end position="200"/>
    </location>
</feature>
<evidence type="ECO:0000313" key="2">
    <source>
        <dbReference type="EMBL" id="AMQ45772.1"/>
    </source>
</evidence>
<evidence type="ECO:0000313" key="5">
    <source>
        <dbReference type="Proteomes" id="UP000566597"/>
    </source>
</evidence>
<accession>A0A142EC84</accession>